<evidence type="ECO:0000256" key="1">
    <source>
        <dbReference type="SAM" id="Phobius"/>
    </source>
</evidence>
<name>A0ABX0XBF6_9BACT</name>
<dbReference type="Pfam" id="PF07885">
    <property type="entry name" value="Ion_trans_2"/>
    <property type="match status" value="1"/>
</dbReference>
<sequence>MQIFYLLRKARRNARRAVGGDLIFRILLLAGILLLLFFLHIVAMVLLEGLSLGDAAWLTITTATTVGYGDISAATPGGRWATVVLMYVGGIFVLAQLAGLIFEAAQSRLEQQRYGKVPIKSVGHIVIFGWREEYIRRVVKEIRRSITSLNREEIVVVSPNLEILPEDLIRLNVQHVNGFLYETETLKLANVAQASCLAILPETDGEETAFSDLELILRLREQTKDTPIILAAQSSNGRSMAEELGADDVLFFDLNYPDVFSRAILTVGAENIVDELIDRDGIGILVIHQPLGCLVEDVLTLTKDKATLLGIRTIDDRYELHPPRNRKLQDERLVFLADTDAFGSNEAAAKELVDTLTPLIQDRQITLFKEPTSVGIIGSEQRANSNYLNGFRSELKNIDVTYLGDGSTDTQERVYGVWHQIDVLVLLATEPTNPVSDAKTFLTIRHLRNQLHYTGRIIAEAVLPENLQRFEAAGATDVIRPAVRNVEILARCIATGAEEILDDLYGSFGSNELISIELDTQLSWGTLSERLYTSGLALAFERGGKRYVIPEPDFELGKGRLFLLVDNSRYRNYRELKKEVLNRL</sequence>
<keyword evidence="4" id="KW-1185">Reference proteome</keyword>
<dbReference type="Proteomes" id="UP000770785">
    <property type="component" value="Unassembled WGS sequence"/>
</dbReference>
<dbReference type="PANTHER" id="PTHR43833">
    <property type="entry name" value="POTASSIUM CHANNEL PROTEIN 2-RELATED-RELATED"/>
    <property type="match status" value="1"/>
</dbReference>
<proteinExistence type="predicted"/>
<dbReference type="EMBL" id="JAATJH010000003">
    <property type="protein sequence ID" value="NJC26532.1"/>
    <property type="molecule type" value="Genomic_DNA"/>
</dbReference>
<organism evidence="3 4">
    <name type="scientific">Neolewinella antarctica</name>
    <dbReference type="NCBI Taxonomy" id="442734"/>
    <lineage>
        <taxon>Bacteria</taxon>
        <taxon>Pseudomonadati</taxon>
        <taxon>Bacteroidota</taxon>
        <taxon>Saprospiria</taxon>
        <taxon>Saprospirales</taxon>
        <taxon>Lewinellaceae</taxon>
        <taxon>Neolewinella</taxon>
    </lineage>
</organism>
<evidence type="ECO:0000259" key="2">
    <source>
        <dbReference type="Pfam" id="PF07885"/>
    </source>
</evidence>
<protein>
    <recommendedName>
        <fullName evidence="2">Potassium channel domain-containing protein</fullName>
    </recommendedName>
</protein>
<reference evidence="3 4" key="1">
    <citation type="submission" date="2020-03" db="EMBL/GenBank/DDBJ databases">
        <title>Genomic Encyclopedia of Type Strains, Phase IV (KMG-IV): sequencing the most valuable type-strain genomes for metagenomic binning, comparative biology and taxonomic classification.</title>
        <authorList>
            <person name="Goeker M."/>
        </authorList>
    </citation>
    <scope>NUCLEOTIDE SEQUENCE [LARGE SCALE GENOMIC DNA]</scope>
    <source>
        <strain evidence="3 4">DSM 105096</strain>
    </source>
</reference>
<dbReference type="PANTHER" id="PTHR43833:SF9">
    <property type="entry name" value="POTASSIUM CHANNEL PROTEIN YUGO-RELATED"/>
    <property type="match status" value="1"/>
</dbReference>
<dbReference type="SUPFAM" id="SSF51735">
    <property type="entry name" value="NAD(P)-binding Rossmann-fold domains"/>
    <property type="match status" value="1"/>
</dbReference>
<dbReference type="Gene3D" id="3.40.50.720">
    <property type="entry name" value="NAD(P)-binding Rossmann-like Domain"/>
    <property type="match status" value="2"/>
</dbReference>
<feature type="transmembrane region" description="Helical" evidence="1">
    <location>
        <begin position="80"/>
        <end position="102"/>
    </location>
</feature>
<dbReference type="SUPFAM" id="SSF81324">
    <property type="entry name" value="Voltage-gated potassium channels"/>
    <property type="match status" value="1"/>
</dbReference>
<evidence type="ECO:0000313" key="3">
    <source>
        <dbReference type="EMBL" id="NJC26532.1"/>
    </source>
</evidence>
<dbReference type="InterPro" id="IPR036291">
    <property type="entry name" value="NAD(P)-bd_dom_sf"/>
</dbReference>
<dbReference type="InterPro" id="IPR013099">
    <property type="entry name" value="K_chnl_dom"/>
</dbReference>
<gene>
    <name evidence="3" type="ORF">GGR27_002042</name>
</gene>
<keyword evidence="1" id="KW-0472">Membrane</keyword>
<accession>A0ABX0XBF6</accession>
<dbReference type="InterPro" id="IPR050721">
    <property type="entry name" value="Trk_Ktr_HKT_K-transport"/>
</dbReference>
<keyword evidence="1" id="KW-0812">Transmembrane</keyword>
<evidence type="ECO:0000313" key="4">
    <source>
        <dbReference type="Proteomes" id="UP000770785"/>
    </source>
</evidence>
<keyword evidence="1" id="KW-1133">Transmembrane helix</keyword>
<feature type="domain" description="Potassium channel" evidence="2">
    <location>
        <begin position="34"/>
        <end position="98"/>
    </location>
</feature>
<dbReference type="Gene3D" id="1.10.287.70">
    <property type="match status" value="1"/>
</dbReference>
<feature type="transmembrane region" description="Helical" evidence="1">
    <location>
        <begin position="22"/>
        <end position="47"/>
    </location>
</feature>
<dbReference type="RefSeq" id="WP_168037305.1">
    <property type="nucleotide sequence ID" value="NZ_JAATJH010000003.1"/>
</dbReference>
<comment type="caution">
    <text evidence="3">The sequence shown here is derived from an EMBL/GenBank/DDBJ whole genome shotgun (WGS) entry which is preliminary data.</text>
</comment>